<evidence type="ECO:0000313" key="5">
    <source>
        <dbReference type="Proteomes" id="UP000530234"/>
    </source>
</evidence>
<dbReference type="Proteomes" id="UP000530234">
    <property type="component" value="Unassembled WGS sequence"/>
</dbReference>
<dbReference type="GO" id="GO:0016779">
    <property type="term" value="F:nucleotidyltransferase activity"/>
    <property type="evidence" value="ECO:0007669"/>
    <property type="project" value="InterPro"/>
</dbReference>
<dbReference type="Pfam" id="PF01909">
    <property type="entry name" value="NTP_transf_2"/>
    <property type="match status" value="1"/>
</dbReference>
<evidence type="ECO:0000259" key="2">
    <source>
        <dbReference type="Pfam" id="PF01909"/>
    </source>
</evidence>
<dbReference type="Pfam" id="PF13427">
    <property type="entry name" value="AadA_C"/>
    <property type="match status" value="1"/>
</dbReference>
<sequence>MNGLIGPVTEHLRREDPGGVVGLYLYGSAVTGGLRPDSDVDLLMLTRRSLSGPERAELVRLLLGISGWRGHAERFPDAAHRRPVELTGLVAEGGAPSRSEWPIRDFLYGEWLREELLAGRMPRPAEDPDLVILLATAHAAHHVLYGPPLGDVLVPPSPHRLRAASLAVTPALPAEIQGDERNVLLTLARVLVTLETGRIVPKDVAARIIAPTLRGSDRDLLELARAGYLGTVVDDWTGLLPGAVSLARALADRAVRLARSDPAPPAGA</sequence>
<comment type="caution">
    <text evidence="4">The sequence shown here is derived from an EMBL/GenBank/DDBJ whole genome shotgun (WGS) entry which is preliminary data.</text>
</comment>
<name>A0A7W3T6E8_9ACTN</name>
<protein>
    <submittedName>
        <fullName evidence="4">DUF4111 domain-containing protein</fullName>
    </submittedName>
</protein>
<evidence type="ECO:0000256" key="1">
    <source>
        <dbReference type="ARBA" id="ARBA00022679"/>
    </source>
</evidence>
<feature type="domain" description="Polymerase nucleotidyl transferase" evidence="2">
    <location>
        <begin position="12"/>
        <end position="51"/>
    </location>
</feature>
<dbReference type="InterPro" id="IPR002934">
    <property type="entry name" value="Polymerase_NTP_transf_dom"/>
</dbReference>
<feature type="domain" description="Adenylyltransferase AadA C-terminal" evidence="3">
    <location>
        <begin position="152"/>
        <end position="251"/>
    </location>
</feature>
<keyword evidence="1" id="KW-0808">Transferase</keyword>
<dbReference type="AlphaFoldDB" id="A0A7W3T6E8"/>
<dbReference type="InterPro" id="IPR043519">
    <property type="entry name" value="NT_sf"/>
</dbReference>
<organism evidence="4 5">
    <name type="scientific">Streptomyces calidiresistens</name>
    <dbReference type="NCBI Taxonomy" id="1485586"/>
    <lineage>
        <taxon>Bacteria</taxon>
        <taxon>Bacillati</taxon>
        <taxon>Actinomycetota</taxon>
        <taxon>Actinomycetes</taxon>
        <taxon>Kitasatosporales</taxon>
        <taxon>Streptomycetaceae</taxon>
        <taxon>Streptomyces</taxon>
    </lineage>
</organism>
<evidence type="ECO:0000259" key="3">
    <source>
        <dbReference type="Pfam" id="PF13427"/>
    </source>
</evidence>
<dbReference type="InterPro" id="IPR025184">
    <property type="entry name" value="AadA_C"/>
</dbReference>
<dbReference type="EMBL" id="VKHS01000566">
    <property type="protein sequence ID" value="MBB0231601.1"/>
    <property type="molecule type" value="Genomic_DNA"/>
</dbReference>
<proteinExistence type="predicted"/>
<dbReference type="CDD" id="cd05403">
    <property type="entry name" value="NT_KNTase_like"/>
    <property type="match status" value="1"/>
</dbReference>
<gene>
    <name evidence="4" type="ORF">FOE67_19365</name>
</gene>
<reference evidence="5" key="1">
    <citation type="submission" date="2019-10" db="EMBL/GenBank/DDBJ databases">
        <title>Streptomyces sp. nov., a novel actinobacterium isolated from alkaline environment.</title>
        <authorList>
            <person name="Golinska P."/>
        </authorList>
    </citation>
    <scope>NUCLEOTIDE SEQUENCE [LARGE SCALE GENOMIC DNA]</scope>
    <source>
        <strain evidence="5">DSM 42108</strain>
    </source>
</reference>
<dbReference type="SUPFAM" id="SSF81301">
    <property type="entry name" value="Nucleotidyltransferase"/>
    <property type="match status" value="1"/>
</dbReference>
<keyword evidence="5" id="KW-1185">Reference proteome</keyword>
<accession>A0A7W3T6E8</accession>
<dbReference type="Gene3D" id="3.30.460.10">
    <property type="entry name" value="Beta Polymerase, domain 2"/>
    <property type="match status" value="1"/>
</dbReference>
<evidence type="ECO:0000313" key="4">
    <source>
        <dbReference type="EMBL" id="MBB0231601.1"/>
    </source>
</evidence>